<dbReference type="AlphaFoldDB" id="A0A445CAR1"/>
<comment type="similarity">
    <text evidence="3">In the N-terminal section; belongs to the AAA ATPase family.</text>
</comment>
<dbReference type="SMART" id="SM00382">
    <property type="entry name" value="AAA"/>
    <property type="match status" value="1"/>
</dbReference>
<organism evidence="11 12">
    <name type="scientific">Arachis hypogaea</name>
    <name type="common">Peanut</name>
    <dbReference type="NCBI Taxonomy" id="3818"/>
    <lineage>
        <taxon>Eukaryota</taxon>
        <taxon>Viridiplantae</taxon>
        <taxon>Streptophyta</taxon>
        <taxon>Embryophyta</taxon>
        <taxon>Tracheophyta</taxon>
        <taxon>Spermatophyta</taxon>
        <taxon>Magnoliopsida</taxon>
        <taxon>eudicotyledons</taxon>
        <taxon>Gunneridae</taxon>
        <taxon>Pentapetalae</taxon>
        <taxon>rosids</taxon>
        <taxon>fabids</taxon>
        <taxon>Fabales</taxon>
        <taxon>Fabaceae</taxon>
        <taxon>Papilionoideae</taxon>
        <taxon>50 kb inversion clade</taxon>
        <taxon>dalbergioids sensu lato</taxon>
        <taxon>Dalbergieae</taxon>
        <taxon>Pterocarpus clade</taxon>
        <taxon>Arachis</taxon>
    </lineage>
</organism>
<dbReference type="GO" id="GO:0045037">
    <property type="term" value="P:protein import into chloroplast stroma"/>
    <property type="evidence" value="ECO:0007669"/>
    <property type="project" value="TreeGrafter"/>
</dbReference>
<reference evidence="11 12" key="1">
    <citation type="submission" date="2019-01" db="EMBL/GenBank/DDBJ databases">
        <title>Sequencing of cultivated peanut Arachis hypogaea provides insights into genome evolution and oil improvement.</title>
        <authorList>
            <person name="Chen X."/>
        </authorList>
    </citation>
    <scope>NUCLEOTIDE SEQUENCE [LARGE SCALE GENOMIC DNA]</scope>
    <source>
        <strain evidence="12">cv. Fuhuasheng</strain>
        <tissue evidence="11">Leaves</tissue>
    </source>
</reference>
<dbReference type="Pfam" id="PF17862">
    <property type="entry name" value="AAA_lid_3"/>
    <property type="match status" value="1"/>
</dbReference>
<keyword evidence="5" id="KW-0479">Metal-binding</keyword>
<evidence type="ECO:0000256" key="4">
    <source>
        <dbReference type="ARBA" id="ARBA00022670"/>
    </source>
</evidence>
<dbReference type="GO" id="GO:0016887">
    <property type="term" value="F:ATP hydrolysis activity"/>
    <property type="evidence" value="ECO:0007669"/>
    <property type="project" value="InterPro"/>
</dbReference>
<evidence type="ECO:0000256" key="1">
    <source>
        <dbReference type="ARBA" id="ARBA00001947"/>
    </source>
</evidence>
<dbReference type="InterPro" id="IPR003959">
    <property type="entry name" value="ATPase_AAA_core"/>
</dbReference>
<dbReference type="Gene3D" id="1.10.8.60">
    <property type="match status" value="1"/>
</dbReference>
<dbReference type="InterPro" id="IPR003593">
    <property type="entry name" value="AAA+_ATPase"/>
</dbReference>
<dbReference type="InterPro" id="IPR000642">
    <property type="entry name" value="Peptidase_M41"/>
</dbReference>
<dbReference type="GO" id="GO:0004176">
    <property type="term" value="F:ATP-dependent peptidase activity"/>
    <property type="evidence" value="ECO:0007669"/>
    <property type="project" value="InterPro"/>
</dbReference>
<dbReference type="SUPFAM" id="SSF52540">
    <property type="entry name" value="P-loop containing nucleoside triphosphate hydrolases"/>
    <property type="match status" value="1"/>
</dbReference>
<proteinExistence type="inferred from homology"/>
<dbReference type="PANTHER" id="PTHR23076">
    <property type="entry name" value="METALLOPROTEASE M41 FTSH"/>
    <property type="match status" value="1"/>
</dbReference>
<dbReference type="InterPro" id="IPR041569">
    <property type="entry name" value="AAA_lid_3"/>
</dbReference>
<keyword evidence="9" id="KW-0482">Metalloprotease</keyword>
<feature type="domain" description="AAA+ ATPase" evidence="10">
    <location>
        <begin position="38"/>
        <end position="147"/>
    </location>
</feature>
<accession>A0A445CAR1</accession>
<dbReference type="Gene3D" id="3.40.50.300">
    <property type="entry name" value="P-loop containing nucleotide triphosphate hydrolases"/>
    <property type="match status" value="2"/>
</dbReference>
<evidence type="ECO:0000256" key="6">
    <source>
        <dbReference type="ARBA" id="ARBA00022801"/>
    </source>
</evidence>
<keyword evidence="4" id="KW-0645">Protease</keyword>
<comment type="similarity">
    <text evidence="2">In the C-terminal section; belongs to the peptidase M41 family.</text>
</comment>
<comment type="cofactor">
    <cofactor evidence="1">
        <name>Zn(2+)</name>
        <dbReference type="ChEBI" id="CHEBI:29105"/>
    </cofactor>
</comment>
<dbReference type="GO" id="GO:0009507">
    <property type="term" value="C:chloroplast"/>
    <property type="evidence" value="ECO:0007669"/>
    <property type="project" value="TreeGrafter"/>
</dbReference>
<keyword evidence="8" id="KW-0809">Transit peptide</keyword>
<gene>
    <name evidence="11" type="ORF">Ahy_A07g034017</name>
</gene>
<keyword evidence="12" id="KW-1185">Reference proteome</keyword>
<protein>
    <recommendedName>
        <fullName evidence="10">AAA+ ATPase domain-containing protein</fullName>
    </recommendedName>
</protein>
<dbReference type="Proteomes" id="UP000289738">
    <property type="component" value="Chromosome A07"/>
</dbReference>
<dbReference type="FunFam" id="1.10.8.60:FF:000001">
    <property type="entry name" value="ATP-dependent zinc metalloprotease FtsH"/>
    <property type="match status" value="1"/>
</dbReference>
<evidence type="ECO:0000313" key="11">
    <source>
        <dbReference type="EMBL" id="RYR48020.1"/>
    </source>
</evidence>
<comment type="caution">
    <text evidence="11">The sequence shown here is derived from an EMBL/GenBank/DDBJ whole genome shotgun (WGS) entry which is preliminary data.</text>
</comment>
<evidence type="ECO:0000256" key="5">
    <source>
        <dbReference type="ARBA" id="ARBA00022723"/>
    </source>
</evidence>
<evidence type="ECO:0000256" key="8">
    <source>
        <dbReference type="ARBA" id="ARBA00022946"/>
    </source>
</evidence>
<keyword evidence="6" id="KW-0378">Hydrolase</keyword>
<keyword evidence="7" id="KW-0862">Zinc</keyword>
<evidence type="ECO:0000256" key="9">
    <source>
        <dbReference type="ARBA" id="ARBA00023049"/>
    </source>
</evidence>
<evidence type="ECO:0000313" key="12">
    <source>
        <dbReference type="Proteomes" id="UP000289738"/>
    </source>
</evidence>
<dbReference type="GO" id="GO:0004222">
    <property type="term" value="F:metalloendopeptidase activity"/>
    <property type="evidence" value="ECO:0007669"/>
    <property type="project" value="InterPro"/>
</dbReference>
<dbReference type="EMBL" id="SDMP01000007">
    <property type="protein sequence ID" value="RYR48020.1"/>
    <property type="molecule type" value="Genomic_DNA"/>
</dbReference>
<dbReference type="InterPro" id="IPR037219">
    <property type="entry name" value="Peptidase_M41-like"/>
</dbReference>
<dbReference type="SUPFAM" id="SSF140990">
    <property type="entry name" value="FtsH protease domain-like"/>
    <property type="match status" value="1"/>
</dbReference>
<evidence type="ECO:0000256" key="2">
    <source>
        <dbReference type="ARBA" id="ARBA00010044"/>
    </source>
</evidence>
<dbReference type="STRING" id="3818.A0A445CAR1"/>
<name>A0A445CAR1_ARAHY</name>
<sequence>MGAVTLHKFLGSFGGVGNSGVSSSNSYAPKEVNKDVMTEKGILLTGPPGTGKTSLAKVNRLSMISLFFPGLLKAIAGEAGVPFFYREGSEFEEMFVGVGARCVRSLFQSVKKKGIIVIAVTNLPDILDSALTRPGRFDQHIVVPNPDLRGRQVIFELYLQDKPLVDDVDVKSIALGTPGFNGADLANLVNIAAIKAAVEGAEKVSASQLEFAKERITMGTERKTMFLSEKSKKEWSLNFPLVIVTSISKQQLLACLDVCMGGRVAEELIFGQDHITTVASSDLHTAIELAQYMVSNCGMSDAIGPVHIKEKPSSEMQSRIDAEASPLNLYFLDCQLNHSEVDFEFESNEVPESLSVVDEQLVPKVGMTFKNLEDAAKFYKDYAKTAGLLYPVKPLSCCISGASKFQPISRTCYELSVQGTSSSG</sequence>
<dbReference type="Gene3D" id="1.20.58.760">
    <property type="entry name" value="Peptidase M41"/>
    <property type="match status" value="1"/>
</dbReference>
<evidence type="ECO:0000256" key="7">
    <source>
        <dbReference type="ARBA" id="ARBA00022833"/>
    </source>
</evidence>
<dbReference type="GO" id="GO:0005524">
    <property type="term" value="F:ATP binding"/>
    <property type="evidence" value="ECO:0007669"/>
    <property type="project" value="InterPro"/>
</dbReference>
<evidence type="ECO:0000259" key="10">
    <source>
        <dbReference type="SMART" id="SM00382"/>
    </source>
</evidence>
<dbReference type="Pfam" id="PF00004">
    <property type="entry name" value="AAA"/>
    <property type="match status" value="1"/>
</dbReference>
<dbReference type="PANTHER" id="PTHR23076:SF97">
    <property type="entry name" value="ATP-DEPENDENT ZINC METALLOPROTEASE YME1L1"/>
    <property type="match status" value="1"/>
</dbReference>
<dbReference type="GO" id="GO:0046872">
    <property type="term" value="F:metal ion binding"/>
    <property type="evidence" value="ECO:0007669"/>
    <property type="project" value="UniProtKB-KW"/>
</dbReference>
<dbReference type="Pfam" id="PF01434">
    <property type="entry name" value="Peptidase_M41"/>
    <property type="match status" value="1"/>
</dbReference>
<dbReference type="GO" id="GO:0006508">
    <property type="term" value="P:proteolysis"/>
    <property type="evidence" value="ECO:0007669"/>
    <property type="project" value="UniProtKB-KW"/>
</dbReference>
<dbReference type="InterPro" id="IPR027417">
    <property type="entry name" value="P-loop_NTPase"/>
</dbReference>
<evidence type="ECO:0000256" key="3">
    <source>
        <dbReference type="ARBA" id="ARBA00010550"/>
    </source>
</evidence>